<gene>
    <name evidence="2" type="ORF">COY32_00080</name>
</gene>
<name>A0A2M7TM46_UNCKA</name>
<evidence type="ECO:0000313" key="2">
    <source>
        <dbReference type="EMBL" id="PIZ48274.1"/>
    </source>
</evidence>
<keyword evidence="1" id="KW-0812">Transmembrane</keyword>
<protein>
    <submittedName>
        <fullName evidence="2">Uncharacterized protein</fullName>
    </submittedName>
</protein>
<feature type="transmembrane region" description="Helical" evidence="1">
    <location>
        <begin position="129"/>
        <end position="148"/>
    </location>
</feature>
<feature type="non-terminal residue" evidence="2">
    <location>
        <position position="149"/>
    </location>
</feature>
<dbReference type="AlphaFoldDB" id="A0A2M7TM46"/>
<keyword evidence="1" id="KW-0472">Membrane</keyword>
<comment type="caution">
    <text evidence="2">The sequence shown here is derived from an EMBL/GenBank/DDBJ whole genome shotgun (WGS) entry which is preliminary data.</text>
</comment>
<keyword evidence="1" id="KW-1133">Transmembrane helix</keyword>
<organism evidence="2 3">
    <name type="scientific">candidate division WWE3 bacterium CG_4_10_14_0_2_um_filter_41_14</name>
    <dbReference type="NCBI Taxonomy" id="1975072"/>
    <lineage>
        <taxon>Bacteria</taxon>
        <taxon>Katanobacteria</taxon>
    </lineage>
</organism>
<reference evidence="3" key="1">
    <citation type="submission" date="2017-09" db="EMBL/GenBank/DDBJ databases">
        <title>Depth-based differentiation of microbial function through sediment-hosted aquifers and enrichment of novel symbionts in the deep terrestrial subsurface.</title>
        <authorList>
            <person name="Probst A.J."/>
            <person name="Ladd B."/>
            <person name="Jarett J.K."/>
            <person name="Geller-Mcgrath D.E."/>
            <person name="Sieber C.M.K."/>
            <person name="Emerson J.B."/>
            <person name="Anantharaman K."/>
            <person name="Thomas B.C."/>
            <person name="Malmstrom R."/>
            <person name="Stieglmeier M."/>
            <person name="Klingl A."/>
            <person name="Woyke T."/>
            <person name="Ryan C.M."/>
            <person name="Banfield J.F."/>
        </authorList>
    </citation>
    <scope>NUCLEOTIDE SEQUENCE [LARGE SCALE GENOMIC DNA]</scope>
</reference>
<dbReference type="Proteomes" id="UP000228920">
    <property type="component" value="Unassembled WGS sequence"/>
</dbReference>
<accession>A0A2M7TM46</accession>
<dbReference type="EMBL" id="PFNL01000004">
    <property type="protein sequence ID" value="PIZ48274.1"/>
    <property type="molecule type" value="Genomic_DNA"/>
</dbReference>
<evidence type="ECO:0000256" key="1">
    <source>
        <dbReference type="SAM" id="Phobius"/>
    </source>
</evidence>
<sequence>MKVVDFLRSYLRKFWQSAVSSSANVWRQRMIVSTGVTPCIWLFFCGGDRARSPGIRRGILHMPVPLGIVKLFDLFVSMFRRGGPPWPPVVGFVGALRAMPVMFRRGEARLARYLSPVFNRFGRVTTRPYKIVGASIASIAVIALFAVMS</sequence>
<evidence type="ECO:0000313" key="3">
    <source>
        <dbReference type="Proteomes" id="UP000228920"/>
    </source>
</evidence>
<proteinExistence type="predicted"/>